<sequence length="236" mass="25285">MLDYGTSIQPVSLPAAELDLGAVGGVAWHEPAQPKLRVGLLNNMPDSALVQTERQFRRLIGPGVELRLFSLDTVPRGPPRPRPSRTLLRDARRAGWSRARCPRRHRRRAEGQGSCRRAILPGARGGGGLGGCERRPDPVLVSGRACGRAAPRWHRASAAADQAFRHLCLHGGRPPSVARGDAGERAGAAFALERPARTGADRPRLPCPAALRTGRGRSVRPRARCLDGLPPGPPGI</sequence>
<gene>
    <name evidence="2" type="ORF">TK0001_0695</name>
</gene>
<dbReference type="EMBL" id="LT962688">
    <property type="protein sequence ID" value="SOR27297.1"/>
    <property type="molecule type" value="Genomic_DNA"/>
</dbReference>
<organism evidence="2 3">
    <name type="scientific">Methylorubrum extorquens</name>
    <name type="common">Methylobacterium dichloromethanicum</name>
    <name type="synonym">Methylobacterium extorquens</name>
    <dbReference type="NCBI Taxonomy" id="408"/>
    <lineage>
        <taxon>Bacteria</taxon>
        <taxon>Pseudomonadati</taxon>
        <taxon>Pseudomonadota</taxon>
        <taxon>Alphaproteobacteria</taxon>
        <taxon>Hyphomicrobiales</taxon>
        <taxon>Methylobacteriaceae</taxon>
        <taxon>Methylorubrum</taxon>
    </lineage>
</organism>
<feature type="region of interest" description="Disordered" evidence="1">
    <location>
        <begin position="212"/>
        <end position="236"/>
    </location>
</feature>
<evidence type="ECO:0000313" key="2">
    <source>
        <dbReference type="EMBL" id="SOR27297.1"/>
    </source>
</evidence>
<evidence type="ECO:0000256" key="1">
    <source>
        <dbReference type="SAM" id="MobiDB-lite"/>
    </source>
</evidence>
<evidence type="ECO:0000313" key="3">
    <source>
        <dbReference type="Proteomes" id="UP000233769"/>
    </source>
</evidence>
<feature type="compositionally biased region" description="Basic residues" evidence="1">
    <location>
        <begin position="214"/>
        <end position="223"/>
    </location>
</feature>
<dbReference type="AlphaFoldDB" id="A0A2N9AIV7"/>
<reference evidence="3" key="1">
    <citation type="submission" date="2017-10" db="EMBL/GenBank/DDBJ databases">
        <authorList>
            <person name="Regsiter A."/>
            <person name="William W."/>
        </authorList>
    </citation>
    <scope>NUCLEOTIDE SEQUENCE [LARGE SCALE GENOMIC DNA]</scope>
</reference>
<dbReference type="Proteomes" id="UP000233769">
    <property type="component" value="Chromosome tk0001"/>
</dbReference>
<proteinExistence type="predicted"/>
<protein>
    <submittedName>
        <fullName evidence="2">Uncharacterized protein</fullName>
    </submittedName>
</protein>
<accession>A0A2N9AIV7</accession>
<name>A0A2N9AIV7_METEX</name>